<comment type="caution">
    <text evidence="1">The sequence shown here is derived from an EMBL/GenBank/DDBJ whole genome shotgun (WGS) entry which is preliminary data.</text>
</comment>
<protein>
    <recommendedName>
        <fullName evidence="3">ATPase</fullName>
    </recommendedName>
</protein>
<gene>
    <name evidence="1" type="ORF">HGA03_04755</name>
</gene>
<keyword evidence="2" id="KW-1185">Reference proteome</keyword>
<reference evidence="1 2" key="1">
    <citation type="submission" date="2020-04" db="EMBL/GenBank/DDBJ databases">
        <title>MicrobeNet Type strains.</title>
        <authorList>
            <person name="Nicholson A.C."/>
        </authorList>
    </citation>
    <scope>NUCLEOTIDE SEQUENCE [LARGE SCALE GENOMIC DNA]</scope>
    <source>
        <strain evidence="1 2">ATCC BAA-788</strain>
    </source>
</reference>
<accession>A0A7X6QYG3</accession>
<organism evidence="1 2">
    <name type="scientific">Cellulomonas denverensis</name>
    <dbReference type="NCBI Taxonomy" id="264297"/>
    <lineage>
        <taxon>Bacteria</taxon>
        <taxon>Bacillati</taxon>
        <taxon>Actinomycetota</taxon>
        <taxon>Actinomycetes</taxon>
        <taxon>Micrococcales</taxon>
        <taxon>Cellulomonadaceae</taxon>
        <taxon>Cellulomonas</taxon>
    </lineage>
</organism>
<evidence type="ECO:0000313" key="1">
    <source>
        <dbReference type="EMBL" id="NKY21971.1"/>
    </source>
</evidence>
<evidence type="ECO:0000313" key="2">
    <source>
        <dbReference type="Proteomes" id="UP000581206"/>
    </source>
</evidence>
<dbReference type="Proteomes" id="UP000581206">
    <property type="component" value="Unassembled WGS sequence"/>
</dbReference>
<name>A0A7X6QYG3_9CELL</name>
<dbReference type="SUPFAM" id="SSF52540">
    <property type="entry name" value="P-loop containing nucleoside triphosphate hydrolases"/>
    <property type="match status" value="1"/>
</dbReference>
<proteinExistence type="predicted"/>
<dbReference type="AlphaFoldDB" id="A0A7X6QYG3"/>
<dbReference type="Gene3D" id="3.40.50.300">
    <property type="entry name" value="P-loop containing nucleotide triphosphate hydrolases"/>
    <property type="match status" value="1"/>
</dbReference>
<dbReference type="EMBL" id="JAAXOX010000002">
    <property type="protein sequence ID" value="NKY21971.1"/>
    <property type="molecule type" value="Genomic_DNA"/>
</dbReference>
<evidence type="ECO:0008006" key="3">
    <source>
        <dbReference type="Google" id="ProtNLM"/>
    </source>
</evidence>
<dbReference type="RefSeq" id="WP_168629092.1">
    <property type="nucleotide sequence ID" value="NZ_BONL01000002.1"/>
</dbReference>
<sequence>MIPDLLLLSGRSGVGKTTVAYEVSSRLAGAQVAHWHLEGDLLDTVHPKPADDPDGSRLTRANLAALWANVRALGLHRVLYVNSAAVLEAAELAAVLGPRVRTTLVELTAEDATVATRLGARERGSGLAEHLGRSARMARLLAERAPAGVHRVRTDGREVADIAAEVVGLSGWSAPTPLP</sequence>
<dbReference type="InterPro" id="IPR027417">
    <property type="entry name" value="P-loop_NTPase"/>
</dbReference>